<keyword evidence="9" id="KW-1185">Reference proteome</keyword>
<dbReference type="RefSeq" id="XP_017785595.1">
    <property type="nucleotide sequence ID" value="XM_017930106.1"/>
</dbReference>
<keyword evidence="5" id="KW-0597">Phosphoprotein</keyword>
<evidence type="ECO:0000256" key="3">
    <source>
        <dbReference type="ARBA" id="ARBA00017641"/>
    </source>
</evidence>
<accession>A0ABM1NFJ5</accession>
<keyword evidence="4" id="KW-0963">Cytoplasm</keyword>
<dbReference type="SUPFAM" id="SSF49764">
    <property type="entry name" value="HSP20-like chaperones"/>
    <property type="match status" value="1"/>
</dbReference>
<dbReference type="PANTHER" id="PTHR12356:SF3">
    <property type="entry name" value="NUCLEAR MIGRATION PROTEIN NUDC"/>
    <property type="match status" value="1"/>
</dbReference>
<dbReference type="Gene3D" id="2.60.40.790">
    <property type="match status" value="1"/>
</dbReference>
<dbReference type="InterPro" id="IPR025934">
    <property type="entry name" value="NudC_N_dom"/>
</dbReference>
<dbReference type="InterPro" id="IPR037898">
    <property type="entry name" value="NudC_fam"/>
</dbReference>
<dbReference type="PROSITE" id="PS51203">
    <property type="entry name" value="CS"/>
    <property type="match status" value="1"/>
</dbReference>
<dbReference type="GeneID" id="108568811"/>
<evidence type="ECO:0000256" key="1">
    <source>
        <dbReference type="ARBA" id="ARBA00004496"/>
    </source>
</evidence>
<evidence type="ECO:0000256" key="7">
    <source>
        <dbReference type="SAM" id="MobiDB-lite"/>
    </source>
</evidence>
<feature type="domain" description="CS" evidence="8">
    <location>
        <begin position="114"/>
        <end position="203"/>
    </location>
</feature>
<evidence type="ECO:0000313" key="10">
    <source>
        <dbReference type="RefSeq" id="XP_017785595.1"/>
    </source>
</evidence>
<evidence type="ECO:0000259" key="8">
    <source>
        <dbReference type="PROSITE" id="PS51203"/>
    </source>
</evidence>
<reference evidence="10" key="1">
    <citation type="submission" date="2025-08" db="UniProtKB">
        <authorList>
            <consortium name="RefSeq"/>
        </authorList>
    </citation>
    <scope>IDENTIFICATION</scope>
    <source>
        <tissue evidence="10">Whole Larva</tissue>
    </source>
</reference>
<dbReference type="CDD" id="cd06467">
    <property type="entry name" value="p23_NUDC_like"/>
    <property type="match status" value="1"/>
</dbReference>
<comment type="similarity">
    <text evidence="2">Belongs to the nudC family.</text>
</comment>
<evidence type="ECO:0000256" key="4">
    <source>
        <dbReference type="ARBA" id="ARBA00022490"/>
    </source>
</evidence>
<dbReference type="InterPro" id="IPR008978">
    <property type="entry name" value="HSP20-like_chaperone"/>
</dbReference>
<evidence type="ECO:0000256" key="2">
    <source>
        <dbReference type="ARBA" id="ARBA00010513"/>
    </source>
</evidence>
<name>A0ABM1NFJ5_NICVS</name>
<feature type="region of interest" description="Disordered" evidence="7">
    <location>
        <begin position="84"/>
        <end position="107"/>
    </location>
</feature>
<dbReference type="PANTHER" id="PTHR12356">
    <property type="entry name" value="NUCLEAR MOVEMENT PROTEIN NUDC"/>
    <property type="match status" value="1"/>
</dbReference>
<dbReference type="Pfam" id="PF14050">
    <property type="entry name" value="Nudc_N"/>
    <property type="match status" value="1"/>
</dbReference>
<comment type="subcellular location">
    <subcellularLocation>
        <location evidence="1">Cytoplasm</location>
    </subcellularLocation>
</comment>
<evidence type="ECO:0000256" key="6">
    <source>
        <dbReference type="ARBA" id="ARBA00030427"/>
    </source>
</evidence>
<proteinExistence type="inferred from homology"/>
<dbReference type="Pfam" id="PF04969">
    <property type="entry name" value="CS"/>
    <property type="match status" value="1"/>
</dbReference>
<evidence type="ECO:0000313" key="9">
    <source>
        <dbReference type="Proteomes" id="UP000695000"/>
    </source>
</evidence>
<protein>
    <recommendedName>
        <fullName evidence="3">Nuclear migration protein nudC</fullName>
    </recommendedName>
    <alternativeName>
        <fullName evidence="6">Nuclear distribution protein C homolog</fullName>
    </alternativeName>
</protein>
<organism evidence="9 10">
    <name type="scientific">Nicrophorus vespilloides</name>
    <name type="common">Boreal carrion beetle</name>
    <dbReference type="NCBI Taxonomy" id="110193"/>
    <lineage>
        <taxon>Eukaryota</taxon>
        <taxon>Metazoa</taxon>
        <taxon>Ecdysozoa</taxon>
        <taxon>Arthropoda</taxon>
        <taxon>Hexapoda</taxon>
        <taxon>Insecta</taxon>
        <taxon>Pterygota</taxon>
        <taxon>Neoptera</taxon>
        <taxon>Endopterygota</taxon>
        <taxon>Coleoptera</taxon>
        <taxon>Polyphaga</taxon>
        <taxon>Staphyliniformia</taxon>
        <taxon>Silphidae</taxon>
        <taxon>Nicrophorinae</taxon>
        <taxon>Nicrophorus</taxon>
    </lineage>
</organism>
<gene>
    <name evidence="10" type="primary">LOC108568811</name>
</gene>
<sequence length="280" mass="31603">MSVTVAADKRFDDNLFEILKERRTLTNFLDTVFGFLKRRTDFYQVAETNASPVGLPKGLAETILRNCYYKWEKYEEPLVVADEASTTKQSTKKKTAKGDNKGGEFSTADSYNGAVQENYSWAQTISDLDVTIKIPEGVKAKQLDVKIEAQSISVRMLQDGGETILAGDFPRKVKPTDAIWSVVGGKLEIHLDKVADVWWDKLLEAESKLDLTKIDCSRPFEELSDEAQAKIEELTWNQERRRQGLPTSEDVVFEDNLKKAWNAEGSPFSGPFDPKSVVRH</sequence>
<evidence type="ECO:0000256" key="5">
    <source>
        <dbReference type="ARBA" id="ARBA00022553"/>
    </source>
</evidence>
<dbReference type="Proteomes" id="UP000695000">
    <property type="component" value="Unplaced"/>
</dbReference>
<dbReference type="InterPro" id="IPR007052">
    <property type="entry name" value="CS_dom"/>
</dbReference>